<name>A0A367JNW2_RHIAZ</name>
<comment type="caution">
    <text evidence="1">The sequence shown here is derived from an EMBL/GenBank/DDBJ whole genome shotgun (WGS) entry which is preliminary data.</text>
</comment>
<accession>A0A367JNW2</accession>
<organism evidence="1 2">
    <name type="scientific">Rhizopus azygosporus</name>
    <name type="common">Rhizopus microsporus var. azygosporus</name>
    <dbReference type="NCBI Taxonomy" id="86630"/>
    <lineage>
        <taxon>Eukaryota</taxon>
        <taxon>Fungi</taxon>
        <taxon>Fungi incertae sedis</taxon>
        <taxon>Mucoromycota</taxon>
        <taxon>Mucoromycotina</taxon>
        <taxon>Mucoromycetes</taxon>
        <taxon>Mucorales</taxon>
        <taxon>Mucorineae</taxon>
        <taxon>Rhizopodaceae</taxon>
        <taxon>Rhizopus</taxon>
    </lineage>
</organism>
<evidence type="ECO:0000313" key="1">
    <source>
        <dbReference type="EMBL" id="RCH91549.1"/>
    </source>
</evidence>
<reference evidence="1 2" key="1">
    <citation type="journal article" date="2018" name="G3 (Bethesda)">
        <title>Phylogenetic and Phylogenomic Definition of Rhizopus Species.</title>
        <authorList>
            <person name="Gryganskyi A.P."/>
            <person name="Golan J."/>
            <person name="Dolatabadi S."/>
            <person name="Mondo S."/>
            <person name="Robb S."/>
            <person name="Idnurm A."/>
            <person name="Muszewska A."/>
            <person name="Steczkiewicz K."/>
            <person name="Masonjones S."/>
            <person name="Liao H.L."/>
            <person name="Gajdeczka M.T."/>
            <person name="Anike F."/>
            <person name="Vuek A."/>
            <person name="Anishchenko I.M."/>
            <person name="Voigt K."/>
            <person name="de Hoog G.S."/>
            <person name="Smith M.E."/>
            <person name="Heitman J."/>
            <person name="Vilgalys R."/>
            <person name="Stajich J.E."/>
        </authorList>
    </citation>
    <scope>NUCLEOTIDE SEQUENCE [LARGE SCALE GENOMIC DNA]</scope>
    <source>
        <strain evidence="1 2">CBS 357.93</strain>
    </source>
</reference>
<protein>
    <submittedName>
        <fullName evidence="1">Uncharacterized protein</fullName>
    </submittedName>
</protein>
<keyword evidence="2" id="KW-1185">Reference proteome</keyword>
<dbReference type="Proteomes" id="UP000252139">
    <property type="component" value="Unassembled WGS sequence"/>
</dbReference>
<dbReference type="OrthoDB" id="10360124at2759"/>
<proteinExistence type="predicted"/>
<evidence type="ECO:0000313" key="2">
    <source>
        <dbReference type="Proteomes" id="UP000252139"/>
    </source>
</evidence>
<dbReference type="AlphaFoldDB" id="A0A367JNW2"/>
<gene>
    <name evidence="1" type="ORF">CU097_006876</name>
</gene>
<dbReference type="EMBL" id="PJQL01000954">
    <property type="protein sequence ID" value="RCH91549.1"/>
    <property type="molecule type" value="Genomic_DNA"/>
</dbReference>
<sequence>MLASLYHRTLTLTSNYHDPTLMEYDEAIQQCSSLMSFEIDICRNVRDVWNPGYYKRYDVLSMQPHLKLKKLVAATELYQDTSDYIMHKFPNLECCNVKLSLDEEHIHSLGPWLTRVYAEKLREFQKYRRSRRCDLLYIYGTIPLIEGCLHSTTNHVIRISFPEIDSSLLHIQHDNTTWVIRNTTERLDKLKELFRRQNVIKEALLNMYNNSEDSPLVHILLSGCTELEKFTYKKDVMRFSQTEFPDAGQVLNSFVDYSELEYHRLKARNTVCLLACLARTTQLDMYRTRFDHLQVDLFTALCFPTRSEETFDQPVLLEAMAQKSGAKQFLASFVSSNQIEEFTGDKEYAWKFVINCASIDFISIKINKTRILKNYPLFL</sequence>